<dbReference type="PROSITE" id="PS51556">
    <property type="entry name" value="SAM_MT_MG_PIX"/>
    <property type="match status" value="1"/>
</dbReference>
<dbReference type="InterPro" id="IPR007848">
    <property type="entry name" value="Small_mtfrase_dom"/>
</dbReference>
<dbReference type="GO" id="GO:0015995">
    <property type="term" value="P:chlorophyll biosynthetic process"/>
    <property type="evidence" value="ECO:0007669"/>
    <property type="project" value="UniProtKB-UniRule"/>
</dbReference>
<dbReference type="RefSeq" id="WP_338273209.1">
    <property type="nucleotide sequence ID" value="NZ_AP027266.1"/>
</dbReference>
<feature type="domain" description="Magnesium-protoporphyrin IX methyltransferase C-terminal" evidence="7">
    <location>
        <begin position="132"/>
        <end position="229"/>
    </location>
</feature>
<evidence type="ECO:0000259" key="7">
    <source>
        <dbReference type="Pfam" id="PF07109"/>
    </source>
</evidence>
<dbReference type="Pfam" id="PF05175">
    <property type="entry name" value="MTS"/>
    <property type="match status" value="1"/>
</dbReference>
<keyword evidence="9" id="KW-1185">Reference proteome</keyword>
<dbReference type="Pfam" id="PF07109">
    <property type="entry name" value="Mg-por_mtran_C"/>
    <property type="match status" value="1"/>
</dbReference>
<dbReference type="EMBL" id="AP027266">
    <property type="protein sequence ID" value="BDW87125.1"/>
    <property type="molecule type" value="Genomic_DNA"/>
</dbReference>
<dbReference type="Gene3D" id="3.40.50.150">
    <property type="entry name" value="Vaccinia Virus protein VP39"/>
    <property type="match status" value="1"/>
</dbReference>
<dbReference type="InterPro" id="IPR010940">
    <property type="entry name" value="Mg_prot_MeTrfase_C"/>
</dbReference>
<feature type="domain" description="Methyltransferase small" evidence="6">
    <location>
        <begin position="47"/>
        <end position="131"/>
    </location>
</feature>
<dbReference type="PANTHER" id="PTHR43464">
    <property type="entry name" value="METHYLTRANSFERASE"/>
    <property type="match status" value="1"/>
</dbReference>
<reference evidence="8 9" key="1">
    <citation type="submission" date="2023-01" db="EMBL/GenBank/DDBJ databases">
        <title>Complete genome sequence of Roseicyclus marinus strain Dej080120_10.</title>
        <authorList>
            <person name="Ueki S."/>
            <person name="Maruyama F."/>
        </authorList>
    </citation>
    <scope>NUCLEOTIDE SEQUENCE [LARGE SCALE GENOMIC DNA]</scope>
    <source>
        <strain evidence="8 9">Dej080120_10</strain>
    </source>
</reference>
<evidence type="ECO:0000256" key="5">
    <source>
        <dbReference type="SAM" id="MobiDB-lite"/>
    </source>
</evidence>
<dbReference type="NCBIfam" id="TIGR02021">
    <property type="entry name" value="BchM-ChlM"/>
    <property type="match status" value="1"/>
</dbReference>
<evidence type="ECO:0000256" key="4">
    <source>
        <dbReference type="NCBIfam" id="TIGR02021"/>
    </source>
</evidence>
<sequence length="230" mass="25339">MVATPTYGATRDRVEEYFDRTATKTWERLTSDAPVSGIRQTVREGRDRMRAIMLSCLPSDLTGKRVLDAGCGTGAMTEELARRGAEVVAIDISPALVEIAAKRLPEGLAPQVTFTSGDMLSTELGSFDHVMAMDSMIYYEAPDLGRALAHLCPRVSDSIVFTVAPRTAFLMAFWGLGKLFPRSDRSPTMIPHNPRRLSHEATRNGATGSISEIERVSRGFYISTCLEYRT</sequence>
<evidence type="ECO:0000256" key="1">
    <source>
        <dbReference type="ARBA" id="ARBA00022603"/>
    </source>
</evidence>
<dbReference type="InterPro" id="IPR029063">
    <property type="entry name" value="SAM-dependent_MTases_sf"/>
</dbReference>
<dbReference type="GO" id="GO:0046406">
    <property type="term" value="F:magnesium protoporphyrin IX methyltransferase activity"/>
    <property type="evidence" value="ECO:0007669"/>
    <property type="project" value="UniProtKB-UniRule"/>
</dbReference>
<keyword evidence="2" id="KW-0808">Transferase</keyword>
<dbReference type="CDD" id="cd02440">
    <property type="entry name" value="AdoMet_MTases"/>
    <property type="match status" value="1"/>
</dbReference>
<name>A0AA48H986_9RHOB</name>
<protein>
    <recommendedName>
        <fullName evidence="4">Magnesium protoporphyrin IX methyltransferase</fullName>
        <ecNumber evidence="4">2.1.1.11</ecNumber>
    </recommendedName>
</protein>
<evidence type="ECO:0000256" key="2">
    <source>
        <dbReference type="ARBA" id="ARBA00022679"/>
    </source>
</evidence>
<evidence type="ECO:0000313" key="8">
    <source>
        <dbReference type="EMBL" id="BDW87125.1"/>
    </source>
</evidence>
<evidence type="ECO:0000259" key="6">
    <source>
        <dbReference type="Pfam" id="PF05175"/>
    </source>
</evidence>
<dbReference type="Proteomes" id="UP001337723">
    <property type="component" value="Chromosome"/>
</dbReference>
<gene>
    <name evidence="8" type="primary">bchM</name>
    <name evidence="8" type="ORF">MACH21_33020</name>
</gene>
<dbReference type="GO" id="GO:0032259">
    <property type="term" value="P:methylation"/>
    <property type="evidence" value="ECO:0007669"/>
    <property type="project" value="UniProtKB-KW"/>
</dbReference>
<keyword evidence="1 8" id="KW-0489">Methyltransferase</keyword>
<dbReference type="KEGG" id="rmai:MACH21_33020"/>
<dbReference type="PANTHER" id="PTHR43464:SF19">
    <property type="entry name" value="UBIQUINONE BIOSYNTHESIS O-METHYLTRANSFERASE, MITOCHONDRIAL"/>
    <property type="match status" value="1"/>
</dbReference>
<proteinExistence type="predicted"/>
<evidence type="ECO:0000313" key="9">
    <source>
        <dbReference type="Proteomes" id="UP001337723"/>
    </source>
</evidence>
<dbReference type="EC" id="2.1.1.11" evidence="4"/>
<dbReference type="AlphaFoldDB" id="A0AA48H986"/>
<keyword evidence="3" id="KW-0949">S-adenosyl-L-methionine</keyword>
<dbReference type="SUPFAM" id="SSF53335">
    <property type="entry name" value="S-adenosyl-L-methionine-dependent methyltransferases"/>
    <property type="match status" value="1"/>
</dbReference>
<organism evidence="8 9">
    <name type="scientific">Roseicyclus marinus</name>
    <dbReference type="NCBI Taxonomy" id="2161673"/>
    <lineage>
        <taxon>Bacteria</taxon>
        <taxon>Pseudomonadati</taxon>
        <taxon>Pseudomonadota</taxon>
        <taxon>Alphaproteobacteria</taxon>
        <taxon>Rhodobacterales</taxon>
        <taxon>Roseobacteraceae</taxon>
        <taxon>Roseicyclus</taxon>
    </lineage>
</organism>
<evidence type="ECO:0000256" key="3">
    <source>
        <dbReference type="ARBA" id="ARBA00022691"/>
    </source>
</evidence>
<accession>A0AA48H986</accession>
<dbReference type="InterPro" id="IPR010251">
    <property type="entry name" value="Mg_prot_MeTrfase"/>
</dbReference>
<feature type="region of interest" description="Disordered" evidence="5">
    <location>
        <begin position="185"/>
        <end position="204"/>
    </location>
</feature>